<accession>A0A329SQV9</accession>
<reference evidence="9 10" key="1">
    <citation type="submission" date="2018-01" db="EMBL/GenBank/DDBJ databases">
        <title>Draft genome of the strawberry crown rot pathogen Phytophthora cactorum.</title>
        <authorList>
            <person name="Armitage A.D."/>
            <person name="Lysoe E."/>
            <person name="Nellist C.F."/>
            <person name="Harrison R.J."/>
            <person name="Brurberg M.B."/>
        </authorList>
    </citation>
    <scope>NUCLEOTIDE SEQUENCE [LARGE SCALE GENOMIC DNA]</scope>
    <source>
        <strain evidence="9 10">10300</strain>
    </source>
</reference>
<organism evidence="9 10">
    <name type="scientific">Phytophthora cactorum</name>
    <dbReference type="NCBI Taxonomy" id="29920"/>
    <lineage>
        <taxon>Eukaryota</taxon>
        <taxon>Sar</taxon>
        <taxon>Stramenopiles</taxon>
        <taxon>Oomycota</taxon>
        <taxon>Peronosporomycetes</taxon>
        <taxon>Peronosporales</taxon>
        <taxon>Peronosporaceae</taxon>
        <taxon>Phytophthora</taxon>
    </lineage>
</organism>
<dbReference type="VEuPathDB" id="FungiDB:PC110_g4727"/>
<dbReference type="AlphaFoldDB" id="A0A329SQV9"/>
<dbReference type="GO" id="GO:0016020">
    <property type="term" value="C:membrane"/>
    <property type="evidence" value="ECO:0007669"/>
    <property type="project" value="UniProtKB-SubCell"/>
</dbReference>
<protein>
    <recommendedName>
        <fullName evidence="8">SUN domain-containing protein</fullName>
    </recommendedName>
</protein>
<feature type="compositionally biased region" description="Acidic residues" evidence="6">
    <location>
        <begin position="56"/>
        <end position="74"/>
    </location>
</feature>
<evidence type="ECO:0000313" key="9">
    <source>
        <dbReference type="EMBL" id="RAW39039.1"/>
    </source>
</evidence>
<dbReference type="PROSITE" id="PS51469">
    <property type="entry name" value="SUN"/>
    <property type="match status" value="1"/>
</dbReference>
<evidence type="ECO:0000256" key="1">
    <source>
        <dbReference type="ARBA" id="ARBA00004370"/>
    </source>
</evidence>
<dbReference type="InterPro" id="IPR045119">
    <property type="entry name" value="SUN1-5"/>
</dbReference>
<comment type="subcellular location">
    <subcellularLocation>
        <location evidence="1">Membrane</location>
    </subcellularLocation>
</comment>
<dbReference type="PANTHER" id="PTHR12911">
    <property type="entry name" value="SAD1/UNC-84-LIKE PROTEIN-RELATED"/>
    <property type="match status" value="1"/>
</dbReference>
<sequence>MATRTVGGCAAADAPIRRLQRRRRSYSASREVAVGRYGVYTPEPVQRTLELRSDGLEDEDDEEDSDFEELDDYGETVYRSTTYRPPQVDEGDVGEPEDVHEDDEVDVEEQETPEHEVQRSELKRRAAGAAAYFKRSKDVDGVWQKVAGSEAVKAMSKYLRRLWRFMLRNSFMAVNVLWLLAPLCCFVIAITVPHYLTTVIQYVDVLSSKVIGTRGSVDGGLEKGAMRSVMQEIVDMKLVGLNEEIGLLRQTVQTQEREIEALKLLHDTLRHDHDEDRYKFSLAEPDSAINVHIEKVVAKHTEELWEKFMDSTSRLQQDLQRATKQQSVISSVLKEQEEKMDSVQTIVEKTASTPMPDTASDNAREMKKEFTDWRESFERELQSEMQRKVQDIESRMSRVLQEEKDALSSSVDALRSLDATDPGILRVIEVAVQAVEIKKTGRVDHAALANGASVIHSERDLLYQDSSSPVQLLTHLVGLSDSDDDGRFTSPSYRRAPAPLLGQLLSSGENPWWLSRHNGRPETALSETMEMGSCWGITGSSGRLSVKFAQQIVADAITIDHIPAQIASDFSSAPNEFRVLGISGHPLRETVEFIPFGNFSYASNGPASQTFKLTSPLSQRSAIDGITLEVLSNHGNPEYTCLYRFRVHGQPA</sequence>
<evidence type="ECO:0000256" key="4">
    <source>
        <dbReference type="ARBA" id="ARBA00023136"/>
    </source>
</evidence>
<dbReference type="Proteomes" id="UP000251314">
    <property type="component" value="Unassembled WGS sequence"/>
</dbReference>
<keyword evidence="10" id="KW-1185">Reference proteome</keyword>
<evidence type="ECO:0000256" key="3">
    <source>
        <dbReference type="ARBA" id="ARBA00022989"/>
    </source>
</evidence>
<keyword evidence="2 7" id="KW-0812">Transmembrane</keyword>
<proteinExistence type="predicted"/>
<gene>
    <name evidence="9" type="ORF">PC110_g4727</name>
</gene>
<evidence type="ECO:0000256" key="2">
    <source>
        <dbReference type="ARBA" id="ARBA00022692"/>
    </source>
</evidence>
<dbReference type="PANTHER" id="PTHR12911:SF8">
    <property type="entry name" value="KLAROID PROTEIN-RELATED"/>
    <property type="match status" value="1"/>
</dbReference>
<feature type="coiled-coil region" evidence="5">
    <location>
        <begin position="238"/>
        <end position="272"/>
    </location>
</feature>
<keyword evidence="4 7" id="KW-0472">Membrane</keyword>
<dbReference type="STRING" id="29920.A0A329SQV9"/>
<evidence type="ECO:0000256" key="7">
    <source>
        <dbReference type="SAM" id="Phobius"/>
    </source>
</evidence>
<name>A0A329SQV9_9STRA</name>
<feature type="domain" description="SUN" evidence="8">
    <location>
        <begin position="481"/>
        <end position="652"/>
    </location>
</feature>
<evidence type="ECO:0000259" key="8">
    <source>
        <dbReference type="PROSITE" id="PS51469"/>
    </source>
</evidence>
<feature type="region of interest" description="Disordered" evidence="6">
    <location>
        <begin position="52"/>
        <end position="121"/>
    </location>
</feature>
<evidence type="ECO:0000256" key="5">
    <source>
        <dbReference type="SAM" id="Coils"/>
    </source>
</evidence>
<feature type="compositionally biased region" description="Acidic residues" evidence="6">
    <location>
        <begin position="89"/>
        <end position="111"/>
    </location>
</feature>
<dbReference type="Pfam" id="PF07738">
    <property type="entry name" value="Sad1_UNC"/>
    <property type="match status" value="1"/>
</dbReference>
<dbReference type="Gene3D" id="2.60.120.260">
    <property type="entry name" value="Galactose-binding domain-like"/>
    <property type="match status" value="1"/>
</dbReference>
<feature type="compositionally biased region" description="Basic and acidic residues" evidence="6">
    <location>
        <begin position="112"/>
        <end position="121"/>
    </location>
</feature>
<keyword evidence="3 7" id="KW-1133">Transmembrane helix</keyword>
<evidence type="ECO:0000313" key="10">
    <source>
        <dbReference type="Proteomes" id="UP000251314"/>
    </source>
</evidence>
<evidence type="ECO:0000256" key="6">
    <source>
        <dbReference type="SAM" id="MobiDB-lite"/>
    </source>
</evidence>
<dbReference type="GO" id="GO:0043495">
    <property type="term" value="F:protein-membrane adaptor activity"/>
    <property type="evidence" value="ECO:0007669"/>
    <property type="project" value="TreeGrafter"/>
</dbReference>
<keyword evidence="5" id="KW-0175">Coiled coil</keyword>
<dbReference type="OrthoDB" id="342281at2759"/>
<comment type="caution">
    <text evidence="9">The sequence shown here is derived from an EMBL/GenBank/DDBJ whole genome shotgun (WGS) entry which is preliminary data.</text>
</comment>
<feature type="transmembrane region" description="Helical" evidence="7">
    <location>
        <begin position="170"/>
        <end position="196"/>
    </location>
</feature>
<dbReference type="EMBL" id="MJFZ01000075">
    <property type="protein sequence ID" value="RAW39039.1"/>
    <property type="molecule type" value="Genomic_DNA"/>
</dbReference>
<dbReference type="InterPro" id="IPR012919">
    <property type="entry name" value="SUN_dom"/>
</dbReference>
<dbReference type="GO" id="GO:0005635">
    <property type="term" value="C:nuclear envelope"/>
    <property type="evidence" value="ECO:0007669"/>
    <property type="project" value="TreeGrafter"/>
</dbReference>